<protein>
    <recommendedName>
        <fullName evidence="1">Carrier domain-containing protein</fullName>
    </recommendedName>
</protein>
<dbReference type="InterPro" id="IPR009081">
    <property type="entry name" value="PP-bd_ACP"/>
</dbReference>
<accession>A0A177WGF6</accession>
<dbReference type="Gene3D" id="1.10.1200.10">
    <property type="entry name" value="ACP-like"/>
    <property type="match status" value="1"/>
</dbReference>
<dbReference type="InterPro" id="IPR036736">
    <property type="entry name" value="ACP-like_sf"/>
</dbReference>
<dbReference type="eggNOG" id="KOG1748">
    <property type="taxonomic scope" value="Eukaryota"/>
</dbReference>
<feature type="domain" description="Carrier" evidence="1">
    <location>
        <begin position="1"/>
        <end position="33"/>
    </location>
</feature>
<name>A0A177WGF6_BATDL</name>
<organism evidence="2 3">
    <name type="scientific">Batrachochytrium dendrobatidis (strain JEL423)</name>
    <dbReference type="NCBI Taxonomy" id="403673"/>
    <lineage>
        <taxon>Eukaryota</taxon>
        <taxon>Fungi</taxon>
        <taxon>Fungi incertae sedis</taxon>
        <taxon>Chytridiomycota</taxon>
        <taxon>Chytridiomycota incertae sedis</taxon>
        <taxon>Chytridiomycetes</taxon>
        <taxon>Rhizophydiales</taxon>
        <taxon>Rhizophydiales incertae sedis</taxon>
        <taxon>Batrachochytrium</taxon>
    </lineage>
</organism>
<reference evidence="2 3" key="1">
    <citation type="submission" date="2006-10" db="EMBL/GenBank/DDBJ databases">
        <title>The Genome Sequence of Batrachochytrium dendrobatidis JEL423.</title>
        <authorList>
            <consortium name="The Broad Institute Genome Sequencing Platform"/>
            <person name="Birren B."/>
            <person name="Lander E."/>
            <person name="Galagan J."/>
            <person name="Cuomo C."/>
            <person name="Devon K."/>
            <person name="Jaffe D."/>
            <person name="Butler J."/>
            <person name="Alvarez P."/>
            <person name="Gnerre S."/>
            <person name="Grabherr M."/>
            <person name="Kleber M."/>
            <person name="Mauceli E."/>
            <person name="Brockman W."/>
            <person name="Young S."/>
            <person name="LaButti K."/>
            <person name="Sykes S."/>
            <person name="DeCaprio D."/>
            <person name="Crawford M."/>
            <person name="Koehrsen M."/>
            <person name="Engels R."/>
            <person name="Montgomery P."/>
            <person name="Pearson M."/>
            <person name="Howarth C."/>
            <person name="Larson L."/>
            <person name="White J."/>
            <person name="O'Leary S."/>
            <person name="Kodira C."/>
            <person name="Zeng Q."/>
            <person name="Yandava C."/>
            <person name="Alvarado L."/>
            <person name="Longcore J."/>
            <person name="James T."/>
        </authorList>
    </citation>
    <scope>NUCLEOTIDE SEQUENCE [LARGE SCALE GENOMIC DNA]</scope>
    <source>
        <strain evidence="2 3">JEL423</strain>
    </source>
</reference>
<evidence type="ECO:0000313" key="3">
    <source>
        <dbReference type="Proteomes" id="UP000077115"/>
    </source>
</evidence>
<dbReference type="Proteomes" id="UP000077115">
    <property type="component" value="Unassembled WGS sequence"/>
</dbReference>
<dbReference type="EMBL" id="DS022302">
    <property type="protein sequence ID" value="OAJ39209.1"/>
    <property type="molecule type" value="Genomic_DNA"/>
</dbReference>
<evidence type="ECO:0000313" key="2">
    <source>
        <dbReference type="EMBL" id="OAJ39209.1"/>
    </source>
</evidence>
<dbReference type="PROSITE" id="PS50075">
    <property type="entry name" value="CARRIER"/>
    <property type="match status" value="1"/>
</dbReference>
<reference evidence="2 3" key="2">
    <citation type="submission" date="2016-05" db="EMBL/GenBank/DDBJ databases">
        <title>Lineage-specific infection strategies underlie the spectrum of fungal disease in amphibians.</title>
        <authorList>
            <person name="Cuomo C.A."/>
            <person name="Farrer R.A."/>
            <person name="James T."/>
            <person name="Longcore J."/>
            <person name="Birren B."/>
        </authorList>
    </citation>
    <scope>NUCLEOTIDE SEQUENCE [LARGE SCALE GENOMIC DNA]</scope>
    <source>
        <strain evidence="2 3">JEL423</strain>
    </source>
</reference>
<dbReference type="OrthoDB" id="448946at2759"/>
<gene>
    <name evidence="2" type="ORF">BDEG_23073</name>
</gene>
<proteinExistence type="predicted"/>
<evidence type="ECO:0000259" key="1">
    <source>
        <dbReference type="PROSITE" id="PS50075"/>
    </source>
</evidence>
<sequence>MALEDEFSIELPDRDAEEILTPRLAVEKIFANKSAM</sequence>
<dbReference type="AlphaFoldDB" id="A0A177WGF6"/>
<dbReference type="VEuPathDB" id="FungiDB:BDEG_23073"/>